<proteinExistence type="predicted"/>
<dbReference type="AlphaFoldDB" id="A0A6S7D5K5"/>
<evidence type="ECO:0000259" key="1">
    <source>
        <dbReference type="Pfam" id="PF07791"/>
    </source>
</evidence>
<reference evidence="2 3" key="1">
    <citation type="submission" date="2020-04" db="EMBL/GenBank/DDBJ databases">
        <authorList>
            <person name="De Canck E."/>
        </authorList>
    </citation>
    <scope>NUCLEOTIDE SEQUENCE [LARGE SCALE GENOMIC DNA]</scope>
    <source>
        <strain evidence="2 3">LMG 26858</strain>
    </source>
</reference>
<keyword evidence="3" id="KW-1185">Reference proteome</keyword>
<dbReference type="EMBL" id="CADILG010000022">
    <property type="protein sequence ID" value="CAB3878868.1"/>
    <property type="molecule type" value="Genomic_DNA"/>
</dbReference>
<evidence type="ECO:0000313" key="2">
    <source>
        <dbReference type="EMBL" id="CAB3878868.1"/>
    </source>
</evidence>
<dbReference type="Proteomes" id="UP000494117">
    <property type="component" value="Unassembled WGS sequence"/>
</dbReference>
<feature type="domain" description="Immunity MXAN-0049 protein" evidence="1">
    <location>
        <begin position="19"/>
        <end position="214"/>
    </location>
</feature>
<dbReference type="InterPro" id="IPR012433">
    <property type="entry name" value="Imm11"/>
</dbReference>
<evidence type="ECO:0000313" key="3">
    <source>
        <dbReference type="Proteomes" id="UP000494117"/>
    </source>
</evidence>
<name>A0A6S7D5K5_9BURK</name>
<dbReference type="Pfam" id="PF07791">
    <property type="entry name" value="Imm11"/>
    <property type="match status" value="1"/>
</dbReference>
<protein>
    <recommendedName>
        <fullName evidence="1">Immunity MXAN-0049 protein domain-containing protein</fullName>
    </recommendedName>
</protein>
<accession>A0A6S7D5K5</accession>
<dbReference type="RefSeq" id="WP_217481302.1">
    <property type="nucleotide sequence ID" value="NZ_CADILG010000022.1"/>
</dbReference>
<sequence length="216" mass="23675">MNEQTAIPVSVETEARKGRFFLVDPSFGGNGQVSGLEFANEDALIHPGMNIVERPTGEPDQYPERPHLVHVPEKGGLPRDFEVLAGIWVVSEALRQVFLRVDPAAFAFVPCDFTLADGSPGPQYYLCNVLRTLNALDEARSRVKIKLDHDHQTGQDVKLYSVVGGASLIFKADAVANARIFRQERLGAPPICDRVMSDALVAAKLNGVRLRDVAEL</sequence>
<organism evidence="2 3">
    <name type="scientific">Achromobacter anxifer</name>
    <dbReference type="NCBI Taxonomy" id="1287737"/>
    <lineage>
        <taxon>Bacteria</taxon>
        <taxon>Pseudomonadati</taxon>
        <taxon>Pseudomonadota</taxon>
        <taxon>Betaproteobacteria</taxon>
        <taxon>Burkholderiales</taxon>
        <taxon>Alcaligenaceae</taxon>
        <taxon>Achromobacter</taxon>
    </lineage>
</organism>
<gene>
    <name evidence="2" type="ORF">LMG26858_03120</name>
</gene>